<name>A0A2P2QTB6_RHIMU</name>
<dbReference type="EMBL" id="GGEC01089733">
    <property type="protein sequence ID" value="MBX70217.1"/>
    <property type="molecule type" value="Transcribed_RNA"/>
</dbReference>
<dbReference type="AlphaFoldDB" id="A0A2P2QTB6"/>
<accession>A0A2P2QTB6</accession>
<protein>
    <submittedName>
        <fullName evidence="1">Uncharacterized protein</fullName>
    </submittedName>
</protein>
<reference evidence="1" key="1">
    <citation type="submission" date="2018-02" db="EMBL/GenBank/DDBJ databases">
        <title>Rhizophora mucronata_Transcriptome.</title>
        <authorList>
            <person name="Meera S.P."/>
            <person name="Sreeshan A."/>
            <person name="Augustine A."/>
        </authorList>
    </citation>
    <scope>NUCLEOTIDE SEQUENCE</scope>
    <source>
        <tissue evidence="1">Leaf</tissue>
    </source>
</reference>
<proteinExistence type="predicted"/>
<evidence type="ECO:0000313" key="1">
    <source>
        <dbReference type="EMBL" id="MBX70217.1"/>
    </source>
</evidence>
<sequence length="24" mass="2818">MECNSGLFSIFFIKFPLLHKMSLD</sequence>
<organism evidence="1">
    <name type="scientific">Rhizophora mucronata</name>
    <name type="common">Asiatic mangrove</name>
    <dbReference type="NCBI Taxonomy" id="61149"/>
    <lineage>
        <taxon>Eukaryota</taxon>
        <taxon>Viridiplantae</taxon>
        <taxon>Streptophyta</taxon>
        <taxon>Embryophyta</taxon>
        <taxon>Tracheophyta</taxon>
        <taxon>Spermatophyta</taxon>
        <taxon>Magnoliopsida</taxon>
        <taxon>eudicotyledons</taxon>
        <taxon>Gunneridae</taxon>
        <taxon>Pentapetalae</taxon>
        <taxon>rosids</taxon>
        <taxon>fabids</taxon>
        <taxon>Malpighiales</taxon>
        <taxon>Rhizophoraceae</taxon>
        <taxon>Rhizophora</taxon>
    </lineage>
</organism>